<comment type="cofactor">
    <cofactor evidence="1">
        <name>Mg(2+)</name>
        <dbReference type="ChEBI" id="CHEBI:18420"/>
    </cofactor>
</comment>
<dbReference type="Gene3D" id="3.40.50.620">
    <property type="entry name" value="HUPs"/>
    <property type="match status" value="1"/>
</dbReference>
<dbReference type="InterPro" id="IPR015797">
    <property type="entry name" value="NUDIX_hydrolase-like_dom_sf"/>
</dbReference>
<dbReference type="NCBIfam" id="TIGR00125">
    <property type="entry name" value="cyt_tran_rel"/>
    <property type="match status" value="1"/>
</dbReference>
<dbReference type="Proteomes" id="UP000482155">
    <property type="component" value="Unassembled WGS sequence"/>
</dbReference>
<dbReference type="RefSeq" id="WP_163959946.1">
    <property type="nucleotide sequence ID" value="NZ_JAAIVB010000004.1"/>
</dbReference>
<name>A0A6B3SFE3_9BURK</name>
<dbReference type="Pfam" id="PF01467">
    <property type="entry name" value="CTP_transf_like"/>
    <property type="match status" value="1"/>
</dbReference>
<dbReference type="PANTHER" id="PTHR21342">
    <property type="entry name" value="PHOSPHOPANTETHEINE ADENYLYLTRANSFERASE"/>
    <property type="match status" value="1"/>
</dbReference>
<keyword evidence="4" id="KW-0378">Hydrolase</keyword>
<dbReference type="InterPro" id="IPR014729">
    <property type="entry name" value="Rossmann-like_a/b/a_fold"/>
</dbReference>
<reference evidence="6 7" key="1">
    <citation type="submission" date="2020-02" db="EMBL/GenBank/DDBJ databases">
        <authorList>
            <person name="Kim M.K."/>
        </authorList>
    </citation>
    <scope>NUCLEOTIDE SEQUENCE [LARGE SCALE GENOMIC DNA]</scope>
    <source>
        <strain evidence="6 7">17J57-3</strain>
    </source>
</reference>
<proteinExistence type="predicted"/>
<sequence>MTPTHDAAVLIGRFQPFHCGHARLLELALATAPRVFVVLGSSFHARSPKNPFTCDERASMIRLSLPEAQRDRVSFIAVRDYYQDRRWAEAVQRKVGRHVPETARIALVGYFKDASSYYLNRFPRWELMTGEALADVDSTRVRQVFFEAEDIDVSLAVVAPMLTVPVRQFLKAWSTLPHYRKLVQEHAAIQAYRAAWKLAPFPPVQTTVDSVVTAAGHVLLVRRGAFPGKGLWALPGGFLEQRERLVQGAVRELMEETRLAVLEEELLDALRAVQVFDHPDRSQRTRTITHGHYFALARDQLPDVEGADDAASAAWIPLVSLAAMEDQFFDDHFHILDHFLGLTSDDEA</sequence>
<dbReference type="Gene3D" id="3.90.79.10">
    <property type="entry name" value="Nucleoside Triphosphate Pyrophosphohydrolase"/>
    <property type="match status" value="1"/>
</dbReference>
<dbReference type="SUPFAM" id="SSF52374">
    <property type="entry name" value="Nucleotidylyl transferase"/>
    <property type="match status" value="1"/>
</dbReference>
<keyword evidence="2 6" id="KW-0808">Transferase</keyword>
<dbReference type="InterPro" id="IPR004821">
    <property type="entry name" value="Cyt_trans-like"/>
</dbReference>
<dbReference type="PROSITE" id="PS00893">
    <property type="entry name" value="NUDIX_BOX"/>
    <property type="match status" value="1"/>
</dbReference>
<dbReference type="SUPFAM" id="SSF55811">
    <property type="entry name" value="Nudix"/>
    <property type="match status" value="1"/>
</dbReference>
<dbReference type="PANTHER" id="PTHR21342:SF0">
    <property type="entry name" value="BIFUNCTIONAL NMN ADENYLYLTRANSFERASE_NUDIX HYDROLASE"/>
    <property type="match status" value="1"/>
</dbReference>
<evidence type="ECO:0000313" key="7">
    <source>
        <dbReference type="Proteomes" id="UP000482155"/>
    </source>
</evidence>
<dbReference type="GO" id="GO:0016779">
    <property type="term" value="F:nucleotidyltransferase activity"/>
    <property type="evidence" value="ECO:0007669"/>
    <property type="project" value="UniProtKB-KW"/>
</dbReference>
<protein>
    <submittedName>
        <fullName evidence="6">Bifunctional nicotinamide-nucleotide adenylyltransferase/Nudix hydroxylase</fullName>
    </submittedName>
</protein>
<dbReference type="InterPro" id="IPR000086">
    <property type="entry name" value="NUDIX_hydrolase_dom"/>
</dbReference>
<organism evidence="6 7">
    <name type="scientific">Noviherbaspirillum galbum</name>
    <dbReference type="NCBI Taxonomy" id="2709383"/>
    <lineage>
        <taxon>Bacteria</taxon>
        <taxon>Pseudomonadati</taxon>
        <taxon>Pseudomonadota</taxon>
        <taxon>Betaproteobacteria</taxon>
        <taxon>Burkholderiales</taxon>
        <taxon>Oxalobacteraceae</taxon>
        <taxon>Noviherbaspirillum</taxon>
    </lineage>
</organism>
<evidence type="ECO:0000259" key="5">
    <source>
        <dbReference type="PROSITE" id="PS51462"/>
    </source>
</evidence>
<dbReference type="PROSITE" id="PS51462">
    <property type="entry name" value="NUDIX"/>
    <property type="match status" value="1"/>
</dbReference>
<evidence type="ECO:0000256" key="4">
    <source>
        <dbReference type="ARBA" id="ARBA00022801"/>
    </source>
</evidence>
<dbReference type="Pfam" id="PF00293">
    <property type="entry name" value="NUDIX"/>
    <property type="match status" value="1"/>
</dbReference>
<comment type="caution">
    <text evidence="6">The sequence shown here is derived from an EMBL/GenBank/DDBJ whole genome shotgun (WGS) entry which is preliminary data.</text>
</comment>
<gene>
    <name evidence="6" type="ORF">G3574_00865</name>
</gene>
<evidence type="ECO:0000256" key="2">
    <source>
        <dbReference type="ARBA" id="ARBA00022679"/>
    </source>
</evidence>
<dbReference type="InterPro" id="IPR020084">
    <property type="entry name" value="NUDIX_hydrolase_CS"/>
</dbReference>
<dbReference type="EMBL" id="JAAIVB010000004">
    <property type="protein sequence ID" value="NEX59617.1"/>
    <property type="molecule type" value="Genomic_DNA"/>
</dbReference>
<feature type="domain" description="Nudix hydrolase" evidence="5">
    <location>
        <begin position="203"/>
        <end position="339"/>
    </location>
</feature>
<evidence type="ECO:0000313" key="6">
    <source>
        <dbReference type="EMBL" id="NEX59617.1"/>
    </source>
</evidence>
<dbReference type="GO" id="GO:0016787">
    <property type="term" value="F:hydrolase activity"/>
    <property type="evidence" value="ECO:0007669"/>
    <property type="project" value="UniProtKB-KW"/>
</dbReference>
<keyword evidence="3 6" id="KW-0548">Nucleotidyltransferase</keyword>
<evidence type="ECO:0000256" key="3">
    <source>
        <dbReference type="ARBA" id="ARBA00022695"/>
    </source>
</evidence>
<keyword evidence="7" id="KW-1185">Reference proteome</keyword>
<dbReference type="CDD" id="cd18873">
    <property type="entry name" value="NUDIX_NadM_like"/>
    <property type="match status" value="1"/>
</dbReference>
<evidence type="ECO:0000256" key="1">
    <source>
        <dbReference type="ARBA" id="ARBA00001946"/>
    </source>
</evidence>
<accession>A0A6B3SFE3</accession>
<dbReference type="AlphaFoldDB" id="A0A6B3SFE3"/>